<dbReference type="Gene3D" id="3.30.1360.200">
    <property type="match status" value="1"/>
</dbReference>
<dbReference type="InterPro" id="IPR055344">
    <property type="entry name" value="SecD_SecF_C_bact"/>
</dbReference>
<dbReference type="PANTHER" id="PTHR30081:SF1">
    <property type="entry name" value="PROTEIN TRANSLOCASE SUBUNIT SECD"/>
    <property type="match status" value="1"/>
</dbReference>
<keyword evidence="2" id="KW-0813">Transport</keyword>
<evidence type="ECO:0000259" key="10">
    <source>
        <dbReference type="Pfam" id="PF02355"/>
    </source>
</evidence>
<feature type="domain" description="Protein export membrane protein SecD/SecF C-terminal" evidence="10">
    <location>
        <begin position="439"/>
        <end position="604"/>
    </location>
</feature>
<keyword evidence="5" id="KW-0653">Protein transport</keyword>
<dbReference type="PANTHER" id="PTHR30081">
    <property type="entry name" value="PROTEIN-EXPORT MEMBRANE PROTEIN SEC"/>
    <property type="match status" value="1"/>
</dbReference>
<organism evidence="14">
    <name type="scientific">marine metagenome</name>
    <dbReference type="NCBI Taxonomy" id="408172"/>
    <lineage>
        <taxon>unclassified sequences</taxon>
        <taxon>metagenomes</taxon>
        <taxon>ecological metagenomes</taxon>
    </lineage>
</organism>
<feature type="non-terminal residue" evidence="14">
    <location>
        <position position="1"/>
    </location>
</feature>
<dbReference type="FunFam" id="1.20.1640.10:FF:000004">
    <property type="entry name" value="Protein translocase subunit SecD"/>
    <property type="match status" value="1"/>
</dbReference>
<keyword evidence="8 9" id="KW-0472">Membrane</keyword>
<dbReference type="Gene3D" id="3.30.70.3400">
    <property type="match status" value="2"/>
</dbReference>
<feature type="transmembrane region" description="Helical" evidence="9">
    <location>
        <begin position="585"/>
        <end position="608"/>
    </location>
</feature>
<dbReference type="Pfam" id="PF21760">
    <property type="entry name" value="SecD_1st"/>
    <property type="match status" value="1"/>
</dbReference>
<sequence length="619" mass="68329">VKPFGIWKYFLILVVLSFGLIYASPNLYAPDPAIQISYNDSTLSPDLKLQRRLTKVLENNISENKVPEVEIHESYALIRLASPEEQLRVKDLFSTVGDDLIVALNLAPTTPEWLKNIGGEPLKLGLDLRGGVHFLMEVDTKTALSNRQNGTLLDIRRKLREEKIRYNSLFVEKDQAIKLKVTQESVFDKATELLEDEYPQFAISYTEVGNQFEISLRLTDQEIEQIEADAIDQNLTTLRNRVNELGVSEPIVQKQGKKRIIVELPGIQDTAEAKKILGKTATLEFHLEAEHDTPRTRKTSYPHRDKRMGVNELQDQIIIGGDQVATAQASFDESGMPQVNITLDGAGGARMHRATRGNIGKRLGVLFVEQKNKTSFKRDAQGNQVEVQQTFETKEIISLATIQAALGTQFRITGLDSPQESSELALLLRAGALAAPMRFVEERTVGPSLGQDNINAGILSMELGMALVLLFTLVYYRIFGVAASLALGTNIVLLVAIMSILSATLTLPGIAGIVLTVGMAVDANVLIFSRIKEELKQGTEPLQAIDQGYDKAFLTILDANITTLIVAVILYSFGTGPIKGFSVTLSIGIITSMFTAILGTRGFIYLVYRNKKNISRLAI</sequence>
<dbReference type="InterPro" id="IPR048634">
    <property type="entry name" value="SecD_SecF_C"/>
</dbReference>
<dbReference type="InterPro" id="IPR005791">
    <property type="entry name" value="SecD"/>
</dbReference>
<dbReference type="FunFam" id="3.30.70.3400:FF:000003">
    <property type="entry name" value="Preprotein translocase subunit SecD"/>
    <property type="match status" value="1"/>
</dbReference>
<keyword evidence="7" id="KW-0811">Translocation</keyword>
<feature type="domain" description="SecD export protein N-terminal TM" evidence="11">
    <location>
        <begin position="5"/>
        <end position="104"/>
    </location>
</feature>
<evidence type="ECO:0000259" key="13">
    <source>
        <dbReference type="Pfam" id="PF22599"/>
    </source>
</evidence>
<evidence type="ECO:0000256" key="1">
    <source>
        <dbReference type="ARBA" id="ARBA00004651"/>
    </source>
</evidence>
<dbReference type="InterPro" id="IPR022646">
    <property type="entry name" value="SecD/SecF_CS"/>
</dbReference>
<protein>
    <submittedName>
        <fullName evidence="14">Uncharacterized protein</fullName>
    </submittedName>
</protein>
<dbReference type="EMBL" id="UINC01000177">
    <property type="protein sequence ID" value="SUZ50567.1"/>
    <property type="molecule type" value="Genomic_DNA"/>
</dbReference>
<evidence type="ECO:0000256" key="2">
    <source>
        <dbReference type="ARBA" id="ARBA00022448"/>
    </source>
</evidence>
<dbReference type="FunFam" id="3.30.1360.200:FF:000001">
    <property type="entry name" value="Protein translocase subunit SecD"/>
    <property type="match status" value="1"/>
</dbReference>
<evidence type="ECO:0000256" key="7">
    <source>
        <dbReference type="ARBA" id="ARBA00023010"/>
    </source>
</evidence>
<proteinExistence type="inferred from homology"/>
<feature type="transmembrane region" description="Helical" evidence="9">
    <location>
        <begin position="456"/>
        <end position="476"/>
    </location>
</feature>
<evidence type="ECO:0000259" key="11">
    <source>
        <dbReference type="Pfam" id="PF13721"/>
    </source>
</evidence>
<evidence type="ECO:0000256" key="4">
    <source>
        <dbReference type="ARBA" id="ARBA00022692"/>
    </source>
</evidence>
<feature type="transmembrane region" description="Helical" evidence="9">
    <location>
        <begin position="483"/>
        <end position="503"/>
    </location>
</feature>
<dbReference type="Pfam" id="PF13721">
    <property type="entry name" value="SecD-TM1"/>
    <property type="match status" value="1"/>
</dbReference>
<dbReference type="SUPFAM" id="SSF82866">
    <property type="entry name" value="Multidrug efflux transporter AcrB transmembrane domain"/>
    <property type="match status" value="1"/>
</dbReference>
<evidence type="ECO:0000256" key="5">
    <source>
        <dbReference type="ARBA" id="ARBA00022927"/>
    </source>
</evidence>
<dbReference type="GO" id="GO:0006886">
    <property type="term" value="P:intracellular protein transport"/>
    <property type="evidence" value="ECO:0007669"/>
    <property type="project" value="InterPro"/>
</dbReference>
<dbReference type="Pfam" id="PF07549">
    <property type="entry name" value="Sec_GG"/>
    <property type="match status" value="1"/>
</dbReference>
<comment type="subcellular location">
    <subcellularLocation>
        <location evidence="1">Cell membrane</location>
        <topology evidence="1">Multi-pass membrane protein</topology>
    </subcellularLocation>
</comment>
<feature type="transmembrane region" description="Helical" evidence="9">
    <location>
        <begin position="552"/>
        <end position="573"/>
    </location>
</feature>
<evidence type="ECO:0000313" key="14">
    <source>
        <dbReference type="EMBL" id="SUZ50567.1"/>
    </source>
</evidence>
<evidence type="ECO:0000256" key="9">
    <source>
        <dbReference type="SAM" id="Phobius"/>
    </source>
</evidence>
<dbReference type="NCBIfam" id="TIGR00916">
    <property type="entry name" value="2A0604s01"/>
    <property type="match status" value="1"/>
</dbReference>
<dbReference type="NCBIfam" id="TIGR01129">
    <property type="entry name" value="secD"/>
    <property type="match status" value="1"/>
</dbReference>
<dbReference type="HAMAP" id="MF_01463_B">
    <property type="entry name" value="SecD_B"/>
    <property type="match status" value="1"/>
</dbReference>
<dbReference type="GO" id="GO:0005886">
    <property type="term" value="C:plasma membrane"/>
    <property type="evidence" value="ECO:0007669"/>
    <property type="project" value="UniProtKB-SubCell"/>
</dbReference>
<reference evidence="14" key="1">
    <citation type="submission" date="2018-05" db="EMBL/GenBank/DDBJ databases">
        <authorList>
            <person name="Lanie J.A."/>
            <person name="Ng W.-L."/>
            <person name="Kazmierczak K.M."/>
            <person name="Andrzejewski T.M."/>
            <person name="Davidsen T.M."/>
            <person name="Wayne K.J."/>
            <person name="Tettelin H."/>
            <person name="Glass J.I."/>
            <person name="Rusch D."/>
            <person name="Podicherti R."/>
            <person name="Tsui H.-C.T."/>
            <person name="Winkler M.E."/>
        </authorList>
    </citation>
    <scope>NUCLEOTIDE SEQUENCE</scope>
</reference>
<keyword evidence="3" id="KW-1003">Cell membrane</keyword>
<feature type="domain" description="Protein translocase subunit SecDF P1" evidence="12">
    <location>
        <begin position="231"/>
        <end position="289"/>
    </location>
</feature>
<evidence type="ECO:0000256" key="8">
    <source>
        <dbReference type="ARBA" id="ARBA00023136"/>
    </source>
</evidence>
<name>A0A381N7V1_9ZZZZ</name>
<dbReference type="AlphaFoldDB" id="A0A381N7V1"/>
<dbReference type="Pfam" id="PF02355">
    <property type="entry name" value="SecD_SecF_C"/>
    <property type="match status" value="1"/>
</dbReference>
<dbReference type="InterPro" id="IPR048631">
    <property type="entry name" value="SecD_1st"/>
</dbReference>
<dbReference type="Gene3D" id="1.20.1640.10">
    <property type="entry name" value="Multidrug efflux transporter AcrB transmembrane domain"/>
    <property type="match status" value="1"/>
</dbReference>
<keyword evidence="6 9" id="KW-1133">Transmembrane helix</keyword>
<feature type="transmembrane region" description="Helical" evidence="9">
    <location>
        <begin position="509"/>
        <end position="531"/>
    </location>
</feature>
<dbReference type="GO" id="GO:0015450">
    <property type="term" value="F:protein-transporting ATPase activity"/>
    <property type="evidence" value="ECO:0007669"/>
    <property type="project" value="InterPro"/>
</dbReference>
<feature type="domain" description="SecDF P1 head subdomain" evidence="13">
    <location>
        <begin position="312"/>
        <end position="435"/>
    </location>
</feature>
<dbReference type="Pfam" id="PF22599">
    <property type="entry name" value="SecDF_P1_head"/>
    <property type="match status" value="1"/>
</dbReference>
<dbReference type="InterPro" id="IPR027398">
    <property type="entry name" value="SecD-TM"/>
</dbReference>
<accession>A0A381N7V1</accession>
<evidence type="ECO:0000256" key="3">
    <source>
        <dbReference type="ARBA" id="ARBA00022475"/>
    </source>
</evidence>
<dbReference type="InterPro" id="IPR054384">
    <property type="entry name" value="SecDF_P1_head"/>
</dbReference>
<keyword evidence="4 9" id="KW-0812">Transmembrane</keyword>
<gene>
    <name evidence="14" type="ORF">METZ01_LOCUS3421</name>
</gene>
<evidence type="ECO:0000259" key="12">
    <source>
        <dbReference type="Pfam" id="PF21760"/>
    </source>
</evidence>
<dbReference type="InterPro" id="IPR022813">
    <property type="entry name" value="SecD/SecF_arch_bac"/>
</dbReference>
<evidence type="ECO:0000256" key="6">
    <source>
        <dbReference type="ARBA" id="ARBA00022989"/>
    </source>
</evidence>